<reference evidence="1" key="1">
    <citation type="submission" date="2023-08" db="EMBL/GenBank/DDBJ databases">
        <authorList>
            <person name="Alioto T."/>
            <person name="Alioto T."/>
            <person name="Gomez Garrido J."/>
        </authorList>
    </citation>
    <scope>NUCLEOTIDE SEQUENCE</scope>
</reference>
<evidence type="ECO:0000313" key="1">
    <source>
        <dbReference type="EMBL" id="CAI9718044.1"/>
    </source>
</evidence>
<dbReference type="Proteomes" id="UP001162480">
    <property type="component" value="Chromosome 2"/>
</dbReference>
<gene>
    <name evidence="1" type="ORF">OCTVUL_1B002165</name>
</gene>
<name>A0AA36AL62_OCTVU</name>
<protein>
    <submittedName>
        <fullName evidence="1">Uncharacterized protein</fullName>
    </submittedName>
</protein>
<proteinExistence type="predicted"/>
<accession>A0AA36AL62</accession>
<dbReference type="EMBL" id="OX597815">
    <property type="protein sequence ID" value="CAI9718044.1"/>
    <property type="molecule type" value="Genomic_DNA"/>
</dbReference>
<organism evidence="1 2">
    <name type="scientific">Octopus vulgaris</name>
    <name type="common">Common octopus</name>
    <dbReference type="NCBI Taxonomy" id="6645"/>
    <lineage>
        <taxon>Eukaryota</taxon>
        <taxon>Metazoa</taxon>
        <taxon>Spiralia</taxon>
        <taxon>Lophotrochozoa</taxon>
        <taxon>Mollusca</taxon>
        <taxon>Cephalopoda</taxon>
        <taxon>Coleoidea</taxon>
        <taxon>Octopodiformes</taxon>
        <taxon>Octopoda</taxon>
        <taxon>Incirrata</taxon>
        <taxon>Octopodidae</taxon>
        <taxon>Octopus</taxon>
    </lineage>
</organism>
<sequence>MGMDFRNMRHDEIHKAIDKMKGGRTRLNDLKSVKCDEFFDESAKTTLFSHKVIGLSLVAGGVTYHLDQIGRPASLIPEWEEEVRDSSVHYDIINKKTFREISVYTQS</sequence>
<evidence type="ECO:0000313" key="2">
    <source>
        <dbReference type="Proteomes" id="UP001162480"/>
    </source>
</evidence>
<keyword evidence="2" id="KW-1185">Reference proteome</keyword>
<dbReference type="AlphaFoldDB" id="A0AA36AL62"/>